<dbReference type="Proteomes" id="UP000195607">
    <property type="component" value="Chromosome I"/>
</dbReference>
<keyword evidence="1" id="KW-0812">Transmembrane</keyword>
<keyword evidence="1" id="KW-0472">Membrane</keyword>
<organism evidence="2 3">
    <name type="scientific">Cuniculiplasma divulgatum</name>
    <dbReference type="NCBI Taxonomy" id="1673428"/>
    <lineage>
        <taxon>Archaea</taxon>
        <taxon>Methanobacteriati</taxon>
        <taxon>Thermoplasmatota</taxon>
        <taxon>Thermoplasmata</taxon>
        <taxon>Thermoplasmatales</taxon>
        <taxon>Cuniculiplasmataceae</taxon>
        <taxon>Cuniculiplasma</taxon>
    </lineage>
</organism>
<reference evidence="2 3" key="1">
    <citation type="submission" date="2016-04" db="EMBL/GenBank/DDBJ databases">
        <authorList>
            <person name="Evans L.H."/>
            <person name="Alamgir A."/>
            <person name="Owens N."/>
            <person name="Weber N.D."/>
            <person name="Virtaneva K."/>
            <person name="Barbian K."/>
            <person name="Babar A."/>
            <person name="Rosenke K."/>
        </authorList>
    </citation>
    <scope>NUCLEOTIDE SEQUENCE [LARGE SCALE GENOMIC DNA]</scope>
    <source>
        <strain evidence="3">S5(T) (JCM 30642 \VKM B-2941)</strain>
    </source>
</reference>
<dbReference type="AlphaFoldDB" id="A0A1N5UI62"/>
<protein>
    <submittedName>
        <fullName evidence="2">Zinc ribbon domain protein</fullName>
    </submittedName>
</protein>
<dbReference type="InterPro" id="IPR038587">
    <property type="entry name" value="Ribosomal_eL40_sf"/>
</dbReference>
<proteinExistence type="predicted"/>
<dbReference type="EMBL" id="LT671858">
    <property type="protein sequence ID" value="SIM60414.1"/>
    <property type="molecule type" value="Genomic_DNA"/>
</dbReference>
<feature type="transmembrane region" description="Helical" evidence="1">
    <location>
        <begin position="20"/>
        <end position="47"/>
    </location>
</feature>
<evidence type="ECO:0000256" key="1">
    <source>
        <dbReference type="SAM" id="Phobius"/>
    </source>
</evidence>
<gene>
    <name evidence="2" type="ORF">CSP5_0977</name>
</gene>
<evidence type="ECO:0000313" key="3">
    <source>
        <dbReference type="Proteomes" id="UP000195607"/>
    </source>
</evidence>
<evidence type="ECO:0000313" key="2">
    <source>
        <dbReference type="EMBL" id="SIM60414.1"/>
    </source>
</evidence>
<keyword evidence="1" id="KW-1133">Transmembrane helix</keyword>
<sequence length="92" mass="9847">MGRKLRIDTESFNWTRLIIISVVAIIIANGFLIGALLALVIGIVGYADSRNLLNLPSLEGGLVGKRVCQKCGFVNSGTAKFCSSCGNQFNID</sequence>
<name>A0A1N5UI62_9ARCH</name>
<accession>A0A1N5UI62</accession>
<dbReference type="Gene3D" id="4.10.1060.50">
    <property type="match status" value="1"/>
</dbReference>